<proteinExistence type="predicted"/>
<dbReference type="RefSeq" id="WP_284937961.1">
    <property type="nucleotide sequence ID" value="NZ_JANURM010000010.1"/>
</dbReference>
<gene>
    <name evidence="1" type="ORF">NYG85_07980</name>
</gene>
<keyword evidence="2" id="KW-1185">Reference proteome</keyword>
<reference evidence="1" key="1">
    <citation type="submission" date="2022-08" db="EMBL/GenBank/DDBJ databases">
        <authorList>
            <person name="Wang H."/>
        </authorList>
    </citation>
    <scope>NUCLEOTIDE SEQUENCE</scope>
    <source>
        <strain evidence="1">PS10</strain>
    </source>
</reference>
<accession>A0ABT7HQV1</accession>
<evidence type="ECO:0000313" key="2">
    <source>
        <dbReference type="Proteomes" id="UP001173801"/>
    </source>
</evidence>
<name>A0ABT7HQV1_9BACT</name>
<organism evidence="1 2">
    <name type="scientific">Campylobacter gastrosuis</name>
    <dbReference type="NCBI Taxonomy" id="2974576"/>
    <lineage>
        <taxon>Bacteria</taxon>
        <taxon>Pseudomonadati</taxon>
        <taxon>Campylobacterota</taxon>
        <taxon>Epsilonproteobacteria</taxon>
        <taxon>Campylobacterales</taxon>
        <taxon>Campylobacteraceae</taxon>
        <taxon>Campylobacter</taxon>
    </lineage>
</organism>
<comment type="caution">
    <text evidence="1">The sequence shown here is derived from an EMBL/GenBank/DDBJ whole genome shotgun (WGS) entry which is preliminary data.</text>
</comment>
<dbReference type="EMBL" id="JANURM010000010">
    <property type="protein sequence ID" value="MDL0089302.1"/>
    <property type="molecule type" value="Genomic_DNA"/>
</dbReference>
<evidence type="ECO:0000313" key="1">
    <source>
        <dbReference type="EMBL" id="MDL0089302.1"/>
    </source>
</evidence>
<sequence>MINIKIYNIDIPSLLPTAGVAKFGTNTLKTTATDIKTALNNIEADAMAKITQNLPKNATYNKNGLIIYGGRNYAIAGIDNISKQPVFTQVINGKSTGNFKMFIDGKSITTIKPTNFTPKANADWFGNFMLNPRNWIYGATAFEVANDMFNDSTPPSTTKGQIGAVIKDIFSEDSNIKNNIDTILRK</sequence>
<reference evidence="1" key="2">
    <citation type="journal article" date="2023" name="Microorganisms">
        <title>Isolation and Genomic Characteristics of Cat-Borne Campylobacter felis sp. nov. and Sheep-Borne Campylobacter ovis sp. nov.</title>
        <authorList>
            <person name="Wang H."/>
            <person name="Li Y."/>
            <person name="Gu Y."/>
            <person name="Zhou G."/>
            <person name="Chen X."/>
            <person name="Zhang X."/>
            <person name="Shao Z."/>
            <person name="Zhang J."/>
            <person name="Zhang M."/>
        </authorList>
    </citation>
    <scope>NUCLEOTIDE SEQUENCE</scope>
    <source>
        <strain evidence="1">PS10</strain>
    </source>
</reference>
<dbReference type="Proteomes" id="UP001173801">
    <property type="component" value="Unassembled WGS sequence"/>
</dbReference>
<protein>
    <submittedName>
        <fullName evidence="1">Uncharacterized protein</fullName>
    </submittedName>
</protein>